<evidence type="ECO:0000256" key="1">
    <source>
        <dbReference type="ARBA" id="ARBA00006479"/>
    </source>
</evidence>
<dbReference type="PANTHER" id="PTHR18964">
    <property type="entry name" value="ROK (REPRESSOR, ORF, KINASE) FAMILY"/>
    <property type="match status" value="1"/>
</dbReference>
<accession>A0A841FGT6</accession>
<keyword evidence="4" id="KW-1185">Reference proteome</keyword>
<dbReference type="GO" id="GO:0003700">
    <property type="term" value="F:DNA-binding transcription factor activity"/>
    <property type="evidence" value="ECO:0007669"/>
    <property type="project" value="InterPro"/>
</dbReference>
<dbReference type="Gene3D" id="1.10.10.10">
    <property type="entry name" value="Winged helix-like DNA-binding domain superfamily/Winged helix DNA-binding domain"/>
    <property type="match status" value="1"/>
</dbReference>
<comment type="similarity">
    <text evidence="1">Belongs to the ROK (NagC/XylR) family.</text>
</comment>
<dbReference type="InterPro" id="IPR049874">
    <property type="entry name" value="ROK_cs"/>
</dbReference>
<dbReference type="InterPro" id="IPR000835">
    <property type="entry name" value="HTH_MarR-typ"/>
</dbReference>
<reference evidence="3 4" key="1">
    <citation type="submission" date="2020-08" db="EMBL/GenBank/DDBJ databases">
        <title>Genomic Encyclopedia of Type Strains, Phase IV (KMG-IV): sequencing the most valuable type-strain genomes for metagenomic binning, comparative biology and taxonomic classification.</title>
        <authorList>
            <person name="Goeker M."/>
        </authorList>
    </citation>
    <scope>NUCLEOTIDE SEQUENCE [LARGE SCALE GENOMIC DNA]</scope>
    <source>
        <strain evidence="3 4">YIM 65646</strain>
    </source>
</reference>
<comment type="caution">
    <text evidence="3">The sequence shown here is derived from an EMBL/GenBank/DDBJ whole genome shotgun (WGS) entry which is preliminary data.</text>
</comment>
<dbReference type="Proteomes" id="UP000548476">
    <property type="component" value="Unassembled WGS sequence"/>
</dbReference>
<dbReference type="InterPro" id="IPR000600">
    <property type="entry name" value="ROK"/>
</dbReference>
<evidence type="ECO:0000313" key="3">
    <source>
        <dbReference type="EMBL" id="MBB6034895.1"/>
    </source>
</evidence>
<evidence type="ECO:0000313" key="4">
    <source>
        <dbReference type="Proteomes" id="UP000548476"/>
    </source>
</evidence>
<name>A0A841FGT6_9ACTN</name>
<keyword evidence="3" id="KW-0418">Kinase</keyword>
<dbReference type="Pfam" id="PF00480">
    <property type="entry name" value="ROK"/>
    <property type="match status" value="1"/>
</dbReference>
<dbReference type="EMBL" id="JACHGT010000005">
    <property type="protein sequence ID" value="MBB6034895.1"/>
    <property type="molecule type" value="Genomic_DNA"/>
</dbReference>
<sequence length="401" mass="40807">MPSDHVSTPSRARAEGANAARLWRDGLRGNTFRVARALREAGPSTRAELVSRTGLSRPTVSAALTELGEAGLAGEEPKAAAQATGGRRAALVSLSRSAGLAVGVDIGRRHVRVAVADLGQRILTECSEPLDRDADDRPAHVLDRTTSMVDGALAEVGAVRGDIVGVGLGIPVPLTRLGVLGSPTLLPAWADLVPASELSARLGVPVHADNDANLGALGEQRWGAGRGTKVFVYVKLATGVGAGLVFDGVLFRGITGTAGELGHITLDAHGPVCQCGNRGCLELYVGGRALLDHARHTHPTLSALSELTALAAEGDPRLRRILNDAGGHLGIALGGLVNLVNPELIAVGGELGAAAQLFLDPLRTGLTSTAMPAAAEAVHIAPAALGDRATALGGVALALSS</sequence>
<dbReference type="RefSeq" id="WP_184787749.1">
    <property type="nucleotide sequence ID" value="NZ_BONT01000090.1"/>
</dbReference>
<dbReference type="InterPro" id="IPR036388">
    <property type="entry name" value="WH-like_DNA-bd_sf"/>
</dbReference>
<dbReference type="InterPro" id="IPR036390">
    <property type="entry name" value="WH_DNA-bd_sf"/>
</dbReference>
<gene>
    <name evidence="3" type="ORF">HNR73_002749</name>
</gene>
<dbReference type="GO" id="GO:0016301">
    <property type="term" value="F:kinase activity"/>
    <property type="evidence" value="ECO:0007669"/>
    <property type="project" value="UniProtKB-KW"/>
</dbReference>
<evidence type="ECO:0000259" key="2">
    <source>
        <dbReference type="Pfam" id="PF12802"/>
    </source>
</evidence>
<organism evidence="3 4">
    <name type="scientific">Phytomonospora endophytica</name>
    <dbReference type="NCBI Taxonomy" id="714109"/>
    <lineage>
        <taxon>Bacteria</taxon>
        <taxon>Bacillati</taxon>
        <taxon>Actinomycetota</taxon>
        <taxon>Actinomycetes</taxon>
        <taxon>Micromonosporales</taxon>
        <taxon>Micromonosporaceae</taxon>
        <taxon>Phytomonospora</taxon>
    </lineage>
</organism>
<dbReference type="AlphaFoldDB" id="A0A841FGT6"/>
<dbReference type="CDD" id="cd24076">
    <property type="entry name" value="ASKHA_ATPase_ROK_BsXylR-like"/>
    <property type="match status" value="1"/>
</dbReference>
<dbReference type="SUPFAM" id="SSF46785">
    <property type="entry name" value="Winged helix' DNA-binding domain"/>
    <property type="match status" value="1"/>
</dbReference>
<feature type="domain" description="HTH marR-type" evidence="2">
    <location>
        <begin position="26"/>
        <end position="73"/>
    </location>
</feature>
<dbReference type="PANTHER" id="PTHR18964:SF173">
    <property type="entry name" value="GLUCOKINASE"/>
    <property type="match status" value="1"/>
</dbReference>
<dbReference type="InterPro" id="IPR043129">
    <property type="entry name" value="ATPase_NBD"/>
</dbReference>
<dbReference type="SUPFAM" id="SSF53067">
    <property type="entry name" value="Actin-like ATPase domain"/>
    <property type="match status" value="1"/>
</dbReference>
<dbReference type="PROSITE" id="PS01125">
    <property type="entry name" value="ROK"/>
    <property type="match status" value="1"/>
</dbReference>
<dbReference type="Gene3D" id="3.30.420.40">
    <property type="match status" value="2"/>
</dbReference>
<dbReference type="Pfam" id="PF12802">
    <property type="entry name" value="MarR_2"/>
    <property type="match status" value="1"/>
</dbReference>
<proteinExistence type="inferred from homology"/>
<protein>
    <submittedName>
        <fullName evidence="3">Putative NBD/HSP70 family sugar kinase</fullName>
    </submittedName>
</protein>
<keyword evidence="3" id="KW-0808">Transferase</keyword>